<accession>A0AAE1MMJ2</accession>
<feature type="region of interest" description="Disordered" evidence="6">
    <location>
        <begin position="184"/>
        <end position="213"/>
    </location>
</feature>
<dbReference type="InterPro" id="IPR019775">
    <property type="entry name" value="WD40_repeat_CS"/>
</dbReference>
<dbReference type="GO" id="GO:0034058">
    <property type="term" value="P:endosomal vesicle fusion"/>
    <property type="evidence" value="ECO:0007669"/>
    <property type="project" value="TreeGrafter"/>
</dbReference>
<dbReference type="InterPro" id="IPR025941">
    <property type="entry name" value="Vps8_central_dom"/>
</dbReference>
<evidence type="ECO:0000256" key="6">
    <source>
        <dbReference type="SAM" id="MobiDB-lite"/>
    </source>
</evidence>
<dbReference type="SUPFAM" id="SSF50978">
    <property type="entry name" value="WD40 repeat-like"/>
    <property type="match status" value="1"/>
</dbReference>
<feature type="compositionally biased region" description="Basic and acidic residues" evidence="6">
    <location>
        <begin position="401"/>
        <end position="418"/>
    </location>
</feature>
<evidence type="ECO:0000256" key="4">
    <source>
        <dbReference type="PROSITE-ProRule" id="PRU00175"/>
    </source>
</evidence>
<evidence type="ECO:0000259" key="7">
    <source>
        <dbReference type="PROSITE" id="PS50089"/>
    </source>
</evidence>
<dbReference type="PROSITE" id="PS00678">
    <property type="entry name" value="WD_REPEATS_1"/>
    <property type="match status" value="1"/>
</dbReference>
<comment type="caution">
    <text evidence="8">The sequence shown here is derived from an EMBL/GenBank/DDBJ whole genome shotgun (WGS) entry which is preliminary data.</text>
</comment>
<gene>
    <name evidence="8" type="ORF">QN277_023918</name>
</gene>
<keyword evidence="4" id="KW-0862">Zinc</keyword>
<evidence type="ECO:0000256" key="2">
    <source>
        <dbReference type="ARBA" id="ARBA00022574"/>
    </source>
</evidence>
<dbReference type="GO" id="GO:0030897">
    <property type="term" value="C:HOPS complex"/>
    <property type="evidence" value="ECO:0007669"/>
    <property type="project" value="TreeGrafter"/>
</dbReference>
<evidence type="ECO:0000256" key="5">
    <source>
        <dbReference type="PROSITE-ProRule" id="PRU00221"/>
    </source>
</evidence>
<dbReference type="GO" id="GO:0006623">
    <property type="term" value="P:protein targeting to vacuole"/>
    <property type="evidence" value="ECO:0007669"/>
    <property type="project" value="InterPro"/>
</dbReference>
<keyword evidence="2 5" id="KW-0853">WD repeat</keyword>
<evidence type="ECO:0000256" key="1">
    <source>
        <dbReference type="ARBA" id="ARBA00009422"/>
    </source>
</evidence>
<keyword evidence="4" id="KW-0479">Metal-binding</keyword>
<feature type="compositionally biased region" description="Polar residues" evidence="6">
    <location>
        <begin position="104"/>
        <end position="126"/>
    </location>
</feature>
<dbReference type="Gene3D" id="2.130.10.10">
    <property type="entry name" value="YVTN repeat-like/Quinoprotein amine dehydrogenase"/>
    <property type="match status" value="1"/>
</dbReference>
<feature type="compositionally biased region" description="Low complexity" evidence="6">
    <location>
        <begin position="1949"/>
        <end position="1959"/>
    </location>
</feature>
<dbReference type="PROSITE" id="PS50082">
    <property type="entry name" value="WD_REPEATS_2"/>
    <property type="match status" value="1"/>
</dbReference>
<keyword evidence="4" id="KW-0863">Zinc-finger</keyword>
<dbReference type="PROSITE" id="PS50089">
    <property type="entry name" value="ZF_RING_2"/>
    <property type="match status" value="1"/>
</dbReference>
<proteinExistence type="inferred from homology"/>
<feature type="compositionally biased region" description="Basic and acidic residues" evidence="6">
    <location>
        <begin position="132"/>
        <end position="142"/>
    </location>
</feature>
<evidence type="ECO:0000256" key="3">
    <source>
        <dbReference type="ARBA" id="ARBA00022737"/>
    </source>
</evidence>
<dbReference type="InterPro" id="IPR001841">
    <property type="entry name" value="Znf_RING"/>
</dbReference>
<feature type="compositionally biased region" description="Polar residues" evidence="6">
    <location>
        <begin position="361"/>
        <end position="377"/>
    </location>
</feature>
<comment type="similarity">
    <text evidence="1">Belongs to the VPS8 family.</text>
</comment>
<dbReference type="InterPro" id="IPR001680">
    <property type="entry name" value="WD40_rpt"/>
</dbReference>
<protein>
    <recommendedName>
        <fullName evidence="7">RING-type domain-containing protein</fullName>
    </recommendedName>
</protein>
<evidence type="ECO:0000313" key="8">
    <source>
        <dbReference type="EMBL" id="KAK4267083.1"/>
    </source>
</evidence>
<dbReference type="SUPFAM" id="SSF57850">
    <property type="entry name" value="RING/U-box"/>
    <property type="match status" value="1"/>
</dbReference>
<feature type="compositionally biased region" description="Polar residues" evidence="6">
    <location>
        <begin position="302"/>
        <end position="314"/>
    </location>
</feature>
<keyword evidence="9" id="KW-1185">Reference proteome</keyword>
<dbReference type="PANTHER" id="PTHR12616">
    <property type="entry name" value="VACUOLAR PROTEIN SORTING VPS41"/>
    <property type="match status" value="1"/>
</dbReference>
<feature type="domain" description="RING-type" evidence="7">
    <location>
        <begin position="1803"/>
        <end position="1851"/>
    </location>
</feature>
<evidence type="ECO:0000313" key="9">
    <source>
        <dbReference type="Proteomes" id="UP001293593"/>
    </source>
</evidence>
<feature type="region of interest" description="Disordered" evidence="6">
    <location>
        <begin position="1949"/>
        <end position="1974"/>
    </location>
</feature>
<dbReference type="GO" id="GO:0005770">
    <property type="term" value="C:late endosome"/>
    <property type="evidence" value="ECO:0007669"/>
    <property type="project" value="TreeGrafter"/>
</dbReference>
<feature type="region of interest" description="Disordered" evidence="6">
    <location>
        <begin position="293"/>
        <end position="431"/>
    </location>
</feature>
<feature type="region of interest" description="Disordered" evidence="6">
    <location>
        <begin position="1874"/>
        <end position="1898"/>
    </location>
</feature>
<reference evidence="8" key="1">
    <citation type="submission" date="2023-10" db="EMBL/GenBank/DDBJ databases">
        <title>Chromosome-level genome of the transformable northern wattle, Acacia crassicarpa.</title>
        <authorList>
            <person name="Massaro I."/>
            <person name="Sinha N.R."/>
            <person name="Poethig S."/>
            <person name="Leichty A.R."/>
        </authorList>
    </citation>
    <scope>NUCLEOTIDE SEQUENCE</scope>
    <source>
        <strain evidence="8">Acra3RX</strain>
        <tissue evidence="8">Leaf</tissue>
    </source>
</reference>
<dbReference type="InterPro" id="IPR015943">
    <property type="entry name" value="WD40/YVTN_repeat-like_dom_sf"/>
</dbReference>
<dbReference type="Pfam" id="PF12816">
    <property type="entry name" value="TPR_Vps8"/>
    <property type="match status" value="1"/>
</dbReference>
<dbReference type="PANTHER" id="PTHR12616:SF8">
    <property type="entry name" value="VACUOLAR PROTEIN SORTING-ASSOCIATED PROTEIN 8 HOMOLOG"/>
    <property type="match status" value="1"/>
</dbReference>
<feature type="compositionally biased region" description="Polar residues" evidence="6">
    <location>
        <begin position="191"/>
        <end position="207"/>
    </location>
</feature>
<dbReference type="Pfam" id="PF23410">
    <property type="entry name" value="Beta-prop_VPS8"/>
    <property type="match status" value="1"/>
</dbReference>
<dbReference type="Pfam" id="PF23556">
    <property type="entry name" value="TPR_Vps41"/>
    <property type="match status" value="1"/>
</dbReference>
<feature type="region of interest" description="Disordered" evidence="6">
    <location>
        <begin position="1"/>
        <end position="142"/>
    </location>
</feature>
<dbReference type="GO" id="GO:0008270">
    <property type="term" value="F:zinc ion binding"/>
    <property type="evidence" value="ECO:0007669"/>
    <property type="project" value="UniProtKB-KW"/>
</dbReference>
<name>A0AAE1MMJ2_9FABA</name>
<organism evidence="8 9">
    <name type="scientific">Acacia crassicarpa</name>
    <name type="common">northern wattle</name>
    <dbReference type="NCBI Taxonomy" id="499986"/>
    <lineage>
        <taxon>Eukaryota</taxon>
        <taxon>Viridiplantae</taxon>
        <taxon>Streptophyta</taxon>
        <taxon>Embryophyta</taxon>
        <taxon>Tracheophyta</taxon>
        <taxon>Spermatophyta</taxon>
        <taxon>Magnoliopsida</taxon>
        <taxon>eudicotyledons</taxon>
        <taxon>Gunneridae</taxon>
        <taxon>Pentapetalae</taxon>
        <taxon>rosids</taxon>
        <taxon>fabids</taxon>
        <taxon>Fabales</taxon>
        <taxon>Fabaceae</taxon>
        <taxon>Caesalpinioideae</taxon>
        <taxon>mimosoid clade</taxon>
        <taxon>Acacieae</taxon>
        <taxon>Acacia</taxon>
    </lineage>
</organism>
<feature type="compositionally biased region" description="Polar residues" evidence="6">
    <location>
        <begin position="1874"/>
        <end position="1886"/>
    </location>
</feature>
<dbReference type="InterPro" id="IPR045111">
    <property type="entry name" value="Vps41/Vps8"/>
</dbReference>
<feature type="compositionally biased region" description="Polar residues" evidence="6">
    <location>
        <begin position="83"/>
        <end position="95"/>
    </location>
</feature>
<dbReference type="SMART" id="SM00184">
    <property type="entry name" value="RING"/>
    <property type="match status" value="1"/>
</dbReference>
<dbReference type="InterPro" id="IPR036322">
    <property type="entry name" value="WD40_repeat_dom_sf"/>
</dbReference>
<dbReference type="EMBL" id="JAWXYG010000007">
    <property type="protein sequence ID" value="KAK4267083.1"/>
    <property type="molecule type" value="Genomic_DNA"/>
</dbReference>
<sequence length="1994" mass="220645">MSGKLITPESTSMDLDLDSFLNSTASTDDENDDNSTNDAVLRSVPHRTVDEILNDCDTSSSSSSSPPPSPSSYLRQSHRPSDPSVTSQASSSRNSVAEFPLEGSQKNPEPQKLTNLDNRIGQSRASYFSRVKPGEKSDDRSLRVSRPFSTLFPGVRSNAKPGAALAAAAAASRSIPTPHAAAIKSRRAESGTLQKVQDSGELNSTIGDDSDISSNSDLSVAGLYVSKSSEKSEEVDEKLDDYRSSEVDHIDQVSKNVEAFEHKRESIPNLHFENEAVVATEVDNKIEQHNDSSCVMEENGSSDEYSTIPRSSNIEDGIETSVSACEPDSRMNTNSDPFVDKDFNENRGLYNDISDKGLNEDGSNTASAETEELSNANAGMKDHKDNLTDDDGSSSTSDVSELVKETLEQLENKRASRRAEKKLHSSKKPLELAEELEKKHASTGMHWEEGAAAQPMKLEGVRRGSPTLGYFDTSADNAITRVISSQTFRREHGSPQALAVHANYIAVGTTKGHIFVVPSRYSPYHADNMDGKMLMLGMQGDRSHVPVTSMSFNQQGDLLLAGYGDGRVTVWDVHKAVVAKVISGEHTAPVVHALFLGQDLQNTRQFKAITGDSKGLVRLQHLSVFPLLNRFSSKSQCLLDGERTGLVLSASPLLSDELSGSGSSYSHENTTVSTSSITSMMGGVVGGDAGWKLFNEGSSLIEEGVVIFVTHQYILVVQLPSLKRYANLNRPEGIREGSMPYTAWKYMGQDHNSTENMSGEAAERVSLLAIAWDRKVQVAKLVKSEVKFYGEWSLDSAAIGLAWLDDQMLVVLTSAGQLYLFTKDGTVIHKTNVGADSNGGDDLVVYHTQFINVFGNPEKAYHNSIAARGASVYILGPTHLVVSRLLPWKERILVLRKAGDWMGALNMAMTLYDGQAHGVIDLPRNLNAIQEIIMPFLLELLTSYVDEVFSYISVAFCNQLGKVDQSNDLNGRSSSVHSDIKEQYTRVGGVAVEFCVHIKRTDILFDEIFSKFVDVQQRDTFLELLEPYILKDMLGSLPPEIMQALVEHYSTKGWLLRVEQCVLHMDISSLDFNQVVRLCQEHGLYSALVYLFNKGLDDFRTPLEELFAVLQSSQKESATALGYRMLVYLKYCFTGLAFPPGRGTLPPTRLPSLRKELVEFLLEESNVLKSQRVSDLGARQPCLNLYLLLELDTEATLDVLRSAFVEDEISNSSSSSVDLADRDDEEAKKGIHDITETQNLLVQNTVDALIRLIIVSPTDTSSISGGDGLLKEWPSNKDIGHVFEFIAYYVALQRAKVSKSVLFQLLEYLTSESVSPISGSLLSSTSEKREKQVLALLKVLPESDWDPSYVLGLCENAQFHQVCGFIHAIRHEYVAALESYMKDVDEPIHAFCFINMMLMQLTGSDRAAIRSAVISRVAKLVELSREGTFLMVISHFSDESSHIINELHSHRRSLFLYLKTLIEVHLSGTLDWSKFRKDYVVDALSGKQVNGHPQGVDAYLDSISNFPKSIRESPIHVTDDLIELYLELLCQYEGRSVLKFLETFDSYRVEHCLRLCQEYGIIDAAAFLLERVGDVGSALLLTLSSLSEKFVELDAAVEAVISNPSLKGSSHIKLFGTVSRMKEVHDIQNLLHACIGLCQRNTPRLNPEESEAYWFKLLDSFCDPLLDSYVDERASERENYYQTFAGSPVSKLKKDTGKSRWKISKSHGADVLRRMFSLFIKEIVEGMIGYVHLPTIMAKLLSDNGSQEFGDFKLTILGMLGTYGFERRILDAAKSLIEDDTFYNMSLLKKGASHGYAPRSVVCCICNSLLTKNSVSSGVRVFNCGHASHLHCEALEIEVSSRGSSSGCPVCMPTQKFQQSKSKSVVAEDGLVNKFSSRRQQPNGSTFHPHESDLSENTYGPQQISRFEILSSLQKDQRFAQIENLPLLRLAPPALYHEKVNRVTDLVAGESSSSGAVAEKQSQNRQSRELRVKGSAIRFPLKSSIFGKEKNNKR</sequence>
<keyword evidence="3" id="KW-0677">Repeat</keyword>
<dbReference type="Proteomes" id="UP001293593">
    <property type="component" value="Unassembled WGS sequence"/>
</dbReference>
<feature type="repeat" description="WD" evidence="5">
    <location>
        <begin position="547"/>
        <end position="581"/>
    </location>
</feature>